<feature type="chain" id="PRO_5002731133" evidence="1">
    <location>
        <begin position="26"/>
        <end position="62"/>
    </location>
</feature>
<dbReference type="RefSeq" id="XP_002648103.1">
    <property type="nucleotide sequence ID" value="XM_002648057.1"/>
</dbReference>
<sequence length="62" mass="7038">MGESKRAPWLKLFFFLNFSLNQCLSRTHTIAEIQAVLPGNLEDLDHSVMAALFQKTLSHHAI</sequence>
<proteinExistence type="predicted"/>
<protein>
    <submittedName>
        <fullName evidence="2">Protein CBG24132</fullName>
    </submittedName>
</protein>
<dbReference type="HOGENOM" id="CLU_2906169_0_0_1"/>
<evidence type="ECO:0000313" key="2">
    <source>
        <dbReference type="EMBL" id="CAP20811.1"/>
    </source>
</evidence>
<name>A8WK18_CAEBR</name>
<feature type="signal peptide" evidence="1">
    <location>
        <begin position="1"/>
        <end position="25"/>
    </location>
</feature>
<gene>
    <name evidence="2" type="ORF">CBG24132</name>
    <name evidence="2" type="ORF">CBG_24132</name>
</gene>
<reference evidence="2 3" key="2">
    <citation type="journal article" date="2011" name="PLoS Genet.">
        <title>Caenorhabditis briggsae recombinant inbred line genotypes reveal inter-strain incompatibility and the evolution of recombination.</title>
        <authorList>
            <person name="Ross J.A."/>
            <person name="Koboldt D.C."/>
            <person name="Staisch J.E."/>
            <person name="Chamberlin H.M."/>
            <person name="Gupta B.P."/>
            <person name="Miller R.D."/>
            <person name="Baird S.E."/>
            <person name="Haag E.S."/>
        </authorList>
    </citation>
    <scope>NUCLEOTIDE SEQUENCE [LARGE SCALE GENOMIC DNA]</scope>
    <source>
        <strain evidence="2 3">AF16</strain>
    </source>
</reference>
<keyword evidence="1" id="KW-0732">Signal</keyword>
<accession>A8WK18</accession>
<keyword evidence="3" id="KW-1185">Reference proteome</keyword>
<dbReference type="Proteomes" id="UP000008549">
    <property type="component" value="Unassembled WGS sequence"/>
</dbReference>
<organism evidence="2 3">
    <name type="scientific">Caenorhabditis briggsae</name>
    <dbReference type="NCBI Taxonomy" id="6238"/>
    <lineage>
        <taxon>Eukaryota</taxon>
        <taxon>Metazoa</taxon>
        <taxon>Ecdysozoa</taxon>
        <taxon>Nematoda</taxon>
        <taxon>Chromadorea</taxon>
        <taxon>Rhabditida</taxon>
        <taxon>Rhabditina</taxon>
        <taxon>Rhabditomorpha</taxon>
        <taxon>Rhabditoidea</taxon>
        <taxon>Rhabditidae</taxon>
        <taxon>Peloderinae</taxon>
        <taxon>Caenorhabditis</taxon>
    </lineage>
</organism>
<dbReference type="CTD" id="8590105"/>
<dbReference type="KEGG" id="cbr:CBG_24132"/>
<evidence type="ECO:0000313" key="3">
    <source>
        <dbReference type="Proteomes" id="UP000008549"/>
    </source>
</evidence>
<evidence type="ECO:0000256" key="1">
    <source>
        <dbReference type="SAM" id="SignalP"/>
    </source>
</evidence>
<reference evidence="2 3" key="1">
    <citation type="journal article" date="2003" name="PLoS Biol.">
        <title>The genome sequence of Caenorhabditis briggsae: a platform for comparative genomics.</title>
        <authorList>
            <person name="Stein L.D."/>
            <person name="Bao Z."/>
            <person name="Blasiar D."/>
            <person name="Blumenthal T."/>
            <person name="Brent M.R."/>
            <person name="Chen N."/>
            <person name="Chinwalla A."/>
            <person name="Clarke L."/>
            <person name="Clee C."/>
            <person name="Coghlan A."/>
            <person name="Coulson A."/>
            <person name="D'Eustachio P."/>
            <person name="Fitch D.H."/>
            <person name="Fulton L.A."/>
            <person name="Fulton R.E."/>
            <person name="Griffiths-Jones S."/>
            <person name="Harris T.W."/>
            <person name="Hillier L.W."/>
            <person name="Kamath R."/>
            <person name="Kuwabara P.E."/>
            <person name="Mardis E.R."/>
            <person name="Marra M.A."/>
            <person name="Miner T.L."/>
            <person name="Minx P."/>
            <person name="Mullikin J.C."/>
            <person name="Plumb R.W."/>
            <person name="Rogers J."/>
            <person name="Schein J.E."/>
            <person name="Sohrmann M."/>
            <person name="Spieth J."/>
            <person name="Stajich J.E."/>
            <person name="Wei C."/>
            <person name="Willey D."/>
            <person name="Wilson R.K."/>
            <person name="Durbin R."/>
            <person name="Waterston R.H."/>
        </authorList>
    </citation>
    <scope>NUCLEOTIDE SEQUENCE [LARGE SCALE GENOMIC DNA]</scope>
    <source>
        <strain evidence="2 3">AF16</strain>
    </source>
</reference>
<dbReference type="AlphaFoldDB" id="A8WK18"/>
<dbReference type="EMBL" id="HE601030">
    <property type="protein sequence ID" value="CAP20811.1"/>
    <property type="molecule type" value="Genomic_DNA"/>
</dbReference>
<dbReference type="GeneID" id="8590105"/>
<dbReference type="InParanoid" id="A8WK18"/>